<dbReference type="GO" id="GO:0008168">
    <property type="term" value="F:methyltransferase activity"/>
    <property type="evidence" value="ECO:0007669"/>
    <property type="project" value="UniProtKB-KW"/>
</dbReference>
<dbReference type="CDD" id="cd02440">
    <property type="entry name" value="AdoMet_MTases"/>
    <property type="match status" value="1"/>
</dbReference>
<keyword evidence="5" id="KW-0830">Ubiquinone</keyword>
<dbReference type="PANTHER" id="PTHR43464">
    <property type="entry name" value="METHYLTRANSFERASE"/>
    <property type="match status" value="1"/>
</dbReference>
<keyword evidence="6" id="KW-1185">Reference proteome</keyword>
<evidence type="ECO:0000259" key="4">
    <source>
        <dbReference type="Pfam" id="PF13649"/>
    </source>
</evidence>
<keyword evidence="2 5" id="KW-0808">Transferase</keyword>
<dbReference type="PANTHER" id="PTHR43464:SF19">
    <property type="entry name" value="UBIQUINONE BIOSYNTHESIS O-METHYLTRANSFERASE, MITOCHONDRIAL"/>
    <property type="match status" value="1"/>
</dbReference>
<name>A0A0E3QYR6_METBA</name>
<accession>A0A0E3QYR6</accession>
<dbReference type="GeneID" id="68903881"/>
<evidence type="ECO:0000313" key="6">
    <source>
        <dbReference type="Proteomes" id="UP000033033"/>
    </source>
</evidence>
<dbReference type="RefSeq" id="WP_230668939.1">
    <property type="nucleotide sequence ID" value="NZ_CP009528.1"/>
</dbReference>
<keyword evidence="3" id="KW-0949">S-adenosyl-L-methionine</keyword>
<organism evidence="5 6">
    <name type="scientific">Methanosarcina barkeri MS</name>
    <dbReference type="NCBI Taxonomy" id="1434108"/>
    <lineage>
        <taxon>Archaea</taxon>
        <taxon>Methanobacteriati</taxon>
        <taxon>Methanobacteriota</taxon>
        <taxon>Stenosarchaea group</taxon>
        <taxon>Methanomicrobia</taxon>
        <taxon>Methanosarcinales</taxon>
        <taxon>Methanosarcinaceae</taxon>
        <taxon>Methanosarcina</taxon>
    </lineage>
</organism>
<dbReference type="Pfam" id="PF13649">
    <property type="entry name" value="Methyltransf_25"/>
    <property type="match status" value="1"/>
</dbReference>
<dbReference type="KEGG" id="mby:MSBRM_3031"/>
<keyword evidence="1 5" id="KW-0489">Methyltransferase</keyword>
<evidence type="ECO:0000313" key="5">
    <source>
        <dbReference type="EMBL" id="AKB56029.1"/>
    </source>
</evidence>
<dbReference type="AlphaFoldDB" id="A0A0E3QYR6"/>
<dbReference type="HOGENOM" id="CLU_2165243_0_0_2"/>
<feature type="domain" description="Methyltransferase" evidence="4">
    <location>
        <begin position="55"/>
        <end position="109"/>
    </location>
</feature>
<dbReference type="Gene3D" id="3.40.50.150">
    <property type="entry name" value="Vaccinia Virus protein VP39"/>
    <property type="match status" value="1"/>
</dbReference>
<dbReference type="EMBL" id="CP009528">
    <property type="protein sequence ID" value="AKB56029.1"/>
    <property type="molecule type" value="Genomic_DNA"/>
</dbReference>
<dbReference type="InterPro" id="IPR029063">
    <property type="entry name" value="SAM-dependent_MTases_sf"/>
</dbReference>
<reference evidence="5 6" key="1">
    <citation type="submission" date="2014-07" db="EMBL/GenBank/DDBJ databases">
        <title>Methanogenic archaea and the global carbon cycle.</title>
        <authorList>
            <person name="Henriksen J.R."/>
            <person name="Luke J."/>
            <person name="Reinhart S."/>
            <person name="Benedict M.N."/>
            <person name="Youngblut N.D."/>
            <person name="Metcalf M.E."/>
            <person name="Whitaker R.J."/>
            <person name="Metcalf W.W."/>
        </authorList>
    </citation>
    <scope>NUCLEOTIDE SEQUENCE [LARGE SCALE GENOMIC DNA]</scope>
    <source>
        <strain evidence="5 6">MS</strain>
    </source>
</reference>
<proteinExistence type="predicted"/>
<dbReference type="GO" id="GO:0032259">
    <property type="term" value="P:methylation"/>
    <property type="evidence" value="ECO:0007669"/>
    <property type="project" value="UniProtKB-KW"/>
</dbReference>
<gene>
    <name evidence="5" type="ORF">MSBRM_3031</name>
</gene>
<protein>
    <submittedName>
        <fullName evidence="5">Ubiquinone/menaquinone biosynthesis methyltransferase</fullName>
    </submittedName>
</protein>
<dbReference type="Proteomes" id="UP000033033">
    <property type="component" value="Chromosome"/>
</dbReference>
<evidence type="ECO:0000256" key="1">
    <source>
        <dbReference type="ARBA" id="ARBA00022603"/>
    </source>
</evidence>
<evidence type="ECO:0000256" key="3">
    <source>
        <dbReference type="ARBA" id="ARBA00022691"/>
    </source>
</evidence>
<evidence type="ECO:0000256" key="2">
    <source>
        <dbReference type="ARBA" id="ARBA00022679"/>
    </source>
</evidence>
<dbReference type="SUPFAM" id="SSF53335">
    <property type="entry name" value="S-adenosyl-L-methionine-dependent methyltransferases"/>
    <property type="match status" value="1"/>
</dbReference>
<sequence length="110" mass="12347">MSINENKIKEEITKRWDYSSQRYDAYHGHGVKSEEEEAAWKALFRQVIPGERLSVLDVGCGTGEMSKMLADMGYKVTGIDLSEKMLSVAKSKSPSSIKFRIGDAENPPFD</sequence>
<dbReference type="STRING" id="1434108.MSBRM_3031"/>
<dbReference type="InterPro" id="IPR041698">
    <property type="entry name" value="Methyltransf_25"/>
</dbReference>
<dbReference type="PATRIC" id="fig|1434108.4.peg.3858"/>